<reference evidence="1 2" key="1">
    <citation type="submission" date="2014-03" db="EMBL/GenBank/DDBJ databases">
        <title>Genomics of Bifidobacteria.</title>
        <authorList>
            <person name="Ventura M."/>
            <person name="Milani C."/>
            <person name="Lugli G.A."/>
        </authorList>
    </citation>
    <scope>NUCLEOTIDE SEQUENCE [LARGE SCALE GENOMIC DNA]</scope>
    <source>
        <strain evidence="1 2">LMG 11586</strain>
    </source>
</reference>
<keyword evidence="2" id="KW-1185">Reference proteome</keyword>
<gene>
    <name evidence="1" type="ORF">BIGA_0317</name>
</gene>
<protein>
    <submittedName>
        <fullName evidence="1">Transposase family protein</fullName>
    </submittedName>
</protein>
<comment type="caution">
    <text evidence="1">The sequence shown here is derived from an EMBL/GenBank/DDBJ whole genome shotgun (WGS) entry which is preliminary data.</text>
</comment>
<dbReference type="InterPro" id="IPR036388">
    <property type="entry name" value="WH-like_DNA-bd_sf"/>
</dbReference>
<proteinExistence type="predicted"/>
<dbReference type="Gene3D" id="1.10.10.10">
    <property type="entry name" value="Winged helix-like DNA-binding domain superfamily/Winged helix DNA-binding domain"/>
    <property type="match status" value="1"/>
</dbReference>
<dbReference type="Proteomes" id="UP000029046">
    <property type="component" value="Unassembled WGS sequence"/>
</dbReference>
<organism evidence="1 2">
    <name type="scientific">Bifidobacterium pullorum subsp. gallinarum</name>
    <dbReference type="NCBI Taxonomy" id="78344"/>
    <lineage>
        <taxon>Bacteria</taxon>
        <taxon>Bacillati</taxon>
        <taxon>Actinomycetota</taxon>
        <taxon>Actinomycetes</taxon>
        <taxon>Bifidobacteriales</taxon>
        <taxon>Bifidobacteriaceae</taxon>
        <taxon>Bifidobacterium</taxon>
    </lineage>
</organism>
<dbReference type="EMBL" id="JGYX01000001">
    <property type="protein sequence ID" value="KFI61793.1"/>
    <property type="molecule type" value="Genomic_DNA"/>
</dbReference>
<evidence type="ECO:0000313" key="1">
    <source>
        <dbReference type="EMBL" id="KFI61793.1"/>
    </source>
</evidence>
<dbReference type="AlphaFoldDB" id="A0A087ASP3"/>
<dbReference type="SUPFAM" id="SSF46689">
    <property type="entry name" value="Homeodomain-like"/>
    <property type="match status" value="1"/>
</dbReference>
<accession>A0A087ASP3</accession>
<sequence>MSMSALLPSGKLPTTLVGWGLRTFSWRLSGRIVAVSGREERERAVELYFSTPMSTKQVVEHLGYPTRQCLERWLRDDPRYADAVPKPPIPLETRCRAVELCLSGMQQKQVATELGVSAGAVHHWMRLYRAGGMAAPETGTEGCHAAGRNR</sequence>
<name>A0A087ASP3_9BIFI</name>
<dbReference type="eggNOG" id="COG3415">
    <property type="taxonomic scope" value="Bacteria"/>
</dbReference>
<evidence type="ECO:0000313" key="2">
    <source>
        <dbReference type="Proteomes" id="UP000029046"/>
    </source>
</evidence>
<dbReference type="Pfam" id="PF13384">
    <property type="entry name" value="HTH_23"/>
    <property type="match status" value="1"/>
</dbReference>
<dbReference type="InterPro" id="IPR009057">
    <property type="entry name" value="Homeodomain-like_sf"/>
</dbReference>